<feature type="transmembrane region" description="Helical" evidence="1">
    <location>
        <begin position="116"/>
        <end position="141"/>
    </location>
</feature>
<dbReference type="EMBL" id="JAWZYT010001114">
    <property type="protein sequence ID" value="KAK4315418.1"/>
    <property type="molecule type" value="Genomic_DNA"/>
</dbReference>
<name>A0AAE1PVV5_9EUCA</name>
<evidence type="ECO:0000313" key="2">
    <source>
        <dbReference type="EMBL" id="KAK4315418.1"/>
    </source>
</evidence>
<gene>
    <name evidence="2" type="ORF">Pmani_013335</name>
</gene>
<feature type="transmembrane region" description="Helical" evidence="1">
    <location>
        <begin position="147"/>
        <end position="173"/>
    </location>
</feature>
<dbReference type="Proteomes" id="UP001292094">
    <property type="component" value="Unassembled WGS sequence"/>
</dbReference>
<sequence>MVHSKTIYDTKRNITHLAHMTCVSPHIPAVAQVTAQTPPVRDPLRFVLKSLIEAKIVINNNSRTFVPWGISTFMSSSCSCRAAVVEGVAVVVLGVAAVVASAAVVVAGVAAVVASVAAVVVSVAAVVASAAVVVAGVAAVVVSVAAVVASVAAVVASVAEVVTSVAAVVLGVATRRHLLLG</sequence>
<reference evidence="2" key="1">
    <citation type="submission" date="2023-11" db="EMBL/GenBank/DDBJ databases">
        <title>Genome assemblies of two species of porcelain crab, Petrolisthes cinctipes and Petrolisthes manimaculis (Anomura: Porcellanidae).</title>
        <authorList>
            <person name="Angst P."/>
        </authorList>
    </citation>
    <scope>NUCLEOTIDE SEQUENCE</scope>
    <source>
        <strain evidence="2">PB745_02</strain>
        <tissue evidence="2">Gill</tissue>
    </source>
</reference>
<organism evidence="2 3">
    <name type="scientific">Petrolisthes manimaculis</name>
    <dbReference type="NCBI Taxonomy" id="1843537"/>
    <lineage>
        <taxon>Eukaryota</taxon>
        <taxon>Metazoa</taxon>
        <taxon>Ecdysozoa</taxon>
        <taxon>Arthropoda</taxon>
        <taxon>Crustacea</taxon>
        <taxon>Multicrustacea</taxon>
        <taxon>Malacostraca</taxon>
        <taxon>Eumalacostraca</taxon>
        <taxon>Eucarida</taxon>
        <taxon>Decapoda</taxon>
        <taxon>Pleocyemata</taxon>
        <taxon>Anomura</taxon>
        <taxon>Galatheoidea</taxon>
        <taxon>Porcellanidae</taxon>
        <taxon>Petrolisthes</taxon>
    </lineage>
</organism>
<accession>A0AAE1PVV5</accession>
<protein>
    <submittedName>
        <fullName evidence="2">Uncharacterized protein</fullName>
    </submittedName>
</protein>
<feature type="transmembrane region" description="Helical" evidence="1">
    <location>
        <begin position="87"/>
        <end position="109"/>
    </location>
</feature>
<keyword evidence="1" id="KW-1133">Transmembrane helix</keyword>
<keyword evidence="1" id="KW-0472">Membrane</keyword>
<keyword evidence="1" id="KW-0812">Transmembrane</keyword>
<dbReference type="AlphaFoldDB" id="A0AAE1PVV5"/>
<keyword evidence="3" id="KW-1185">Reference proteome</keyword>
<proteinExistence type="predicted"/>
<evidence type="ECO:0000313" key="3">
    <source>
        <dbReference type="Proteomes" id="UP001292094"/>
    </source>
</evidence>
<comment type="caution">
    <text evidence="2">The sequence shown here is derived from an EMBL/GenBank/DDBJ whole genome shotgun (WGS) entry which is preliminary data.</text>
</comment>
<evidence type="ECO:0000256" key="1">
    <source>
        <dbReference type="SAM" id="Phobius"/>
    </source>
</evidence>